<organism evidence="1 2">
    <name type="scientific">Acaulospora morrowiae</name>
    <dbReference type="NCBI Taxonomy" id="94023"/>
    <lineage>
        <taxon>Eukaryota</taxon>
        <taxon>Fungi</taxon>
        <taxon>Fungi incertae sedis</taxon>
        <taxon>Mucoromycota</taxon>
        <taxon>Glomeromycotina</taxon>
        <taxon>Glomeromycetes</taxon>
        <taxon>Diversisporales</taxon>
        <taxon>Acaulosporaceae</taxon>
        <taxon>Acaulospora</taxon>
    </lineage>
</organism>
<dbReference type="InterPro" id="IPR016169">
    <property type="entry name" value="FAD-bd_PCMH_sub2"/>
</dbReference>
<feature type="non-terminal residue" evidence="1">
    <location>
        <position position="1"/>
    </location>
</feature>
<dbReference type="PANTHER" id="PTHR32448">
    <property type="entry name" value="OS08G0158400 PROTEIN"/>
    <property type="match status" value="1"/>
</dbReference>
<dbReference type="GO" id="GO:0050660">
    <property type="term" value="F:flavin adenine dinucleotide binding"/>
    <property type="evidence" value="ECO:0007669"/>
    <property type="project" value="InterPro"/>
</dbReference>
<proteinExistence type="predicted"/>
<dbReference type="InterPro" id="IPR036318">
    <property type="entry name" value="FAD-bd_PCMH-like_sf"/>
</dbReference>
<dbReference type="OrthoDB" id="415825at2759"/>
<name>A0A9N8W568_9GLOM</name>
<reference evidence="1" key="1">
    <citation type="submission" date="2021-06" db="EMBL/GenBank/DDBJ databases">
        <authorList>
            <person name="Kallberg Y."/>
            <person name="Tangrot J."/>
            <person name="Rosling A."/>
        </authorList>
    </citation>
    <scope>NUCLEOTIDE SEQUENCE</scope>
    <source>
        <strain evidence="1">CL551</strain>
    </source>
</reference>
<dbReference type="AlphaFoldDB" id="A0A9N8W568"/>
<evidence type="ECO:0000313" key="2">
    <source>
        <dbReference type="Proteomes" id="UP000789342"/>
    </source>
</evidence>
<dbReference type="Proteomes" id="UP000789342">
    <property type="component" value="Unassembled WGS sequence"/>
</dbReference>
<dbReference type="EMBL" id="CAJVPV010000790">
    <property type="protein sequence ID" value="CAG8474056.1"/>
    <property type="molecule type" value="Genomic_DNA"/>
</dbReference>
<dbReference type="Gene3D" id="3.30.465.10">
    <property type="match status" value="1"/>
</dbReference>
<dbReference type="SUPFAM" id="SSF56176">
    <property type="entry name" value="FAD-binding/transporter-associated domain-like"/>
    <property type="match status" value="1"/>
</dbReference>
<evidence type="ECO:0000313" key="1">
    <source>
        <dbReference type="EMBL" id="CAG8474056.1"/>
    </source>
</evidence>
<comment type="caution">
    <text evidence="1">The sequence shown here is derived from an EMBL/GenBank/DDBJ whole genome shotgun (WGS) entry which is preliminary data.</text>
</comment>
<gene>
    <name evidence="1" type="ORF">AMORRO_LOCUS1991</name>
</gene>
<accession>A0A9N8W568</accession>
<sequence length="145" mass="16336">FKFMPLVSLCIKCPSYIPKIPSEPPEFTILRSHLKYVTEKILYRDDDEYYNIKGCNCRIIHYPIAIVYAANVLYVQESVNCGNQLETSVVARSGGHSYENYNLRGRNRVLMMDVANFDQIVVDEESQTAVIGSCSNFGIGGQATP</sequence>
<protein>
    <submittedName>
        <fullName evidence="1">2313_t:CDS:1</fullName>
    </submittedName>
</protein>
<keyword evidence="2" id="KW-1185">Reference proteome</keyword>